<dbReference type="Proteomes" id="UP000077563">
    <property type="component" value="Unassembled WGS sequence"/>
</dbReference>
<comment type="caution">
    <text evidence="1">The sequence shown here is derived from an EMBL/GenBank/DDBJ whole genome shotgun (WGS) entry which is preliminary data.</text>
</comment>
<proteinExistence type="predicted"/>
<evidence type="ECO:0000313" key="1">
    <source>
        <dbReference type="EMBL" id="OAJ45575.1"/>
    </source>
</evidence>
<protein>
    <submittedName>
        <fullName evidence="1">Uncharacterized protein</fullName>
    </submittedName>
</protein>
<evidence type="ECO:0000313" key="2">
    <source>
        <dbReference type="Proteomes" id="UP000077563"/>
    </source>
</evidence>
<name>A0A9X5KPS8_PSEMA</name>
<dbReference type="AlphaFoldDB" id="A0A9X5KPS8"/>
<dbReference type="EMBL" id="LKEG01000062">
    <property type="protein sequence ID" value="OAJ45575.1"/>
    <property type="molecule type" value="Genomic_DNA"/>
</dbReference>
<accession>A0A9X5KPS8</accession>
<organism evidence="1 2">
    <name type="scientific">Pseudomonas marginalis</name>
    <name type="common">Pseudomonas panacis</name>
    <dbReference type="NCBI Taxonomy" id="298"/>
    <lineage>
        <taxon>Bacteria</taxon>
        <taxon>Pseudomonadati</taxon>
        <taxon>Pseudomonadota</taxon>
        <taxon>Gammaproteobacteria</taxon>
        <taxon>Pseudomonadales</taxon>
        <taxon>Pseudomonadaceae</taxon>
        <taxon>Pseudomonas</taxon>
    </lineage>
</organism>
<sequence>MPLNLNHAVDANKRILASGNDFLNVVLAISLSKDDPFFHAQKDRHLMGLSTPSLFTPSEHLIRGSRINAVLTGERLN</sequence>
<reference evidence="1 2" key="1">
    <citation type="submission" date="2015-09" db="EMBL/GenBank/DDBJ databases">
        <title>Genome sequence of Pseudomonas marginalis ICMP 3553.</title>
        <authorList>
            <person name="Visnovsky S."/>
            <person name="Lu A."/>
            <person name="Panda P."/>
            <person name="Pitman A."/>
        </authorList>
    </citation>
    <scope>NUCLEOTIDE SEQUENCE [LARGE SCALE GENOMIC DNA]</scope>
    <source>
        <strain evidence="1 2">ICMP 3553</strain>
    </source>
</reference>
<gene>
    <name evidence="1" type="ORF">AO064_29535</name>
</gene>